<evidence type="ECO:0008006" key="3">
    <source>
        <dbReference type="Google" id="ProtNLM"/>
    </source>
</evidence>
<keyword evidence="2" id="KW-1185">Reference proteome</keyword>
<name>A0A120CV76_HYPSL</name>
<proteinExistence type="predicted"/>
<organism evidence="1 2">
    <name type="scientific">Hyphomicrobium sulfonivorans</name>
    <dbReference type="NCBI Taxonomy" id="121290"/>
    <lineage>
        <taxon>Bacteria</taxon>
        <taxon>Pseudomonadati</taxon>
        <taxon>Pseudomonadota</taxon>
        <taxon>Alphaproteobacteria</taxon>
        <taxon>Hyphomicrobiales</taxon>
        <taxon>Hyphomicrobiaceae</taxon>
        <taxon>Hyphomicrobium</taxon>
    </lineage>
</organism>
<gene>
    <name evidence="1" type="ORF">APY04_1945</name>
</gene>
<dbReference type="Proteomes" id="UP000059074">
    <property type="component" value="Unassembled WGS sequence"/>
</dbReference>
<dbReference type="EMBL" id="LMTR01000065">
    <property type="protein sequence ID" value="KWT67380.1"/>
    <property type="molecule type" value="Genomic_DNA"/>
</dbReference>
<evidence type="ECO:0000313" key="1">
    <source>
        <dbReference type="EMBL" id="KWT67380.1"/>
    </source>
</evidence>
<evidence type="ECO:0000313" key="2">
    <source>
        <dbReference type="Proteomes" id="UP000059074"/>
    </source>
</evidence>
<dbReference type="SUPFAM" id="SSF51206">
    <property type="entry name" value="cAMP-binding domain-like"/>
    <property type="match status" value="1"/>
</dbReference>
<dbReference type="PATRIC" id="fig|121290.4.peg.3342"/>
<dbReference type="AlphaFoldDB" id="A0A120CV76"/>
<dbReference type="InterPro" id="IPR014710">
    <property type="entry name" value="RmlC-like_jellyroll"/>
</dbReference>
<reference evidence="1 2" key="1">
    <citation type="submission" date="2015-10" db="EMBL/GenBank/DDBJ databases">
        <title>Transcriptomic analysis of a linuron degrading triple-species bacterial consortium.</title>
        <authorList>
            <person name="Albers P."/>
        </authorList>
    </citation>
    <scope>NUCLEOTIDE SEQUENCE [LARGE SCALE GENOMIC DNA]</scope>
    <source>
        <strain evidence="1 2">WDL6</strain>
    </source>
</reference>
<dbReference type="InterPro" id="IPR018490">
    <property type="entry name" value="cNMP-bd_dom_sf"/>
</dbReference>
<dbReference type="Gene3D" id="2.60.120.10">
    <property type="entry name" value="Jelly Rolls"/>
    <property type="match status" value="1"/>
</dbReference>
<comment type="caution">
    <text evidence="1">The sequence shown here is derived from an EMBL/GenBank/DDBJ whole genome shotgun (WGS) entry which is preliminary data.</text>
</comment>
<sequence length="53" mass="5822">MEESHRKESATACTATEVAVVDRAMFLKLIATEPELALQIMQAIAERVRSGFA</sequence>
<accession>A0A120CV76</accession>
<protein>
    <recommendedName>
        <fullName evidence="3">Cyclic nucleotide-binding domain-containing protein</fullName>
    </recommendedName>
</protein>